<comment type="caution">
    <text evidence="1">The sequence shown here is derived from an EMBL/GenBank/DDBJ whole genome shotgun (WGS) entry which is preliminary data.</text>
</comment>
<sequence>MWHICASRSCQVYLQRFSAMSKYRTCGH</sequence>
<reference evidence="1 2" key="1">
    <citation type="journal article" date="2019" name="Genome Biol. Evol.">
        <title>Insights into the evolution of the New World diploid cottons (Gossypium, subgenus Houzingenia) based on genome sequencing.</title>
        <authorList>
            <person name="Grover C.E."/>
            <person name="Arick M.A. 2nd"/>
            <person name="Thrash A."/>
            <person name="Conover J.L."/>
            <person name="Sanders W.S."/>
            <person name="Peterson D.G."/>
            <person name="Frelichowski J.E."/>
            <person name="Scheffler J.A."/>
            <person name="Scheffler B.E."/>
            <person name="Wendel J.F."/>
        </authorList>
    </citation>
    <scope>NUCLEOTIDE SEQUENCE [LARGE SCALE GENOMIC DNA]</scope>
    <source>
        <strain evidence="1">27</strain>
        <tissue evidence="1">Leaf</tissue>
    </source>
</reference>
<organism evidence="1 2">
    <name type="scientific">Gossypium davidsonii</name>
    <name type="common">Davidson's cotton</name>
    <name type="synonym">Gossypium klotzschianum subsp. davidsonii</name>
    <dbReference type="NCBI Taxonomy" id="34287"/>
    <lineage>
        <taxon>Eukaryota</taxon>
        <taxon>Viridiplantae</taxon>
        <taxon>Streptophyta</taxon>
        <taxon>Embryophyta</taxon>
        <taxon>Tracheophyta</taxon>
        <taxon>Spermatophyta</taxon>
        <taxon>Magnoliopsida</taxon>
        <taxon>eudicotyledons</taxon>
        <taxon>Gunneridae</taxon>
        <taxon>Pentapetalae</taxon>
        <taxon>rosids</taxon>
        <taxon>malvids</taxon>
        <taxon>Malvales</taxon>
        <taxon>Malvaceae</taxon>
        <taxon>Malvoideae</taxon>
        <taxon>Gossypium</taxon>
    </lineage>
</organism>
<protein>
    <submittedName>
        <fullName evidence="1">Uncharacterized protein</fullName>
    </submittedName>
</protein>
<keyword evidence="2" id="KW-1185">Reference proteome</keyword>
<accession>A0A7J8THJ4</accession>
<evidence type="ECO:0000313" key="1">
    <source>
        <dbReference type="EMBL" id="MBA0637675.1"/>
    </source>
</evidence>
<dbReference type="EMBL" id="JABFAC010248933">
    <property type="protein sequence ID" value="MBA0637675.1"/>
    <property type="molecule type" value="Genomic_DNA"/>
</dbReference>
<proteinExistence type="predicted"/>
<dbReference type="Proteomes" id="UP000593561">
    <property type="component" value="Unassembled WGS sequence"/>
</dbReference>
<gene>
    <name evidence="1" type="ORF">Godav_028972</name>
</gene>
<evidence type="ECO:0000313" key="2">
    <source>
        <dbReference type="Proteomes" id="UP000593561"/>
    </source>
</evidence>
<name>A0A7J8THJ4_GOSDV</name>
<dbReference type="AlphaFoldDB" id="A0A7J8THJ4"/>